<dbReference type="InterPro" id="IPR008979">
    <property type="entry name" value="Galactose-bd-like_sf"/>
</dbReference>
<feature type="region of interest" description="Disordered" evidence="6">
    <location>
        <begin position="605"/>
        <end position="656"/>
    </location>
</feature>
<dbReference type="RefSeq" id="WP_093853627.1">
    <property type="nucleotide sequence ID" value="NZ_JAVRER010000019.1"/>
</dbReference>
<dbReference type="GO" id="GO:0005576">
    <property type="term" value="C:extracellular region"/>
    <property type="evidence" value="ECO:0007669"/>
    <property type="project" value="UniProtKB-SubCell"/>
</dbReference>
<dbReference type="SUPFAM" id="SSF49695">
    <property type="entry name" value="gamma-Crystallin-like"/>
    <property type="match status" value="1"/>
</dbReference>
<name>A0ABD5E5U0_9ACTN</name>
<feature type="domain" description="F5/8 type C" evidence="8">
    <location>
        <begin position="608"/>
        <end position="746"/>
    </location>
</feature>
<dbReference type="PANTHER" id="PTHR40088">
    <property type="entry name" value="PECTATE LYASE (EUROFUNG)"/>
    <property type="match status" value="1"/>
</dbReference>
<dbReference type="Gene3D" id="2.60.20.10">
    <property type="entry name" value="Crystallins"/>
    <property type="match status" value="1"/>
</dbReference>
<dbReference type="SUPFAM" id="SSF49785">
    <property type="entry name" value="Galactose-binding domain-like"/>
    <property type="match status" value="1"/>
</dbReference>
<dbReference type="InterPro" id="IPR012334">
    <property type="entry name" value="Pectin_lyas_fold"/>
</dbReference>
<dbReference type="InterPro" id="IPR049169">
    <property type="entry name" value="Glyco_hydro_120_ins"/>
</dbReference>
<evidence type="ECO:0000256" key="1">
    <source>
        <dbReference type="ARBA" id="ARBA00004613"/>
    </source>
</evidence>
<dbReference type="InterPro" id="IPR000421">
    <property type="entry name" value="FA58C"/>
</dbReference>
<comment type="subcellular location">
    <subcellularLocation>
        <location evidence="1">Secreted</location>
    </subcellularLocation>
</comment>
<gene>
    <name evidence="9" type="ORF">RM574_14650</name>
</gene>
<evidence type="ECO:0000256" key="5">
    <source>
        <dbReference type="ARBA" id="ARBA00022737"/>
    </source>
</evidence>
<feature type="signal peptide" evidence="7">
    <location>
        <begin position="1"/>
        <end position="39"/>
    </location>
</feature>
<feature type="chain" id="PRO_5044846350" evidence="7">
    <location>
        <begin position="40"/>
        <end position="842"/>
    </location>
</feature>
<protein>
    <submittedName>
        <fullName evidence="9">Discoidin domain-containing protein</fullName>
    </submittedName>
</protein>
<dbReference type="PANTHER" id="PTHR40088:SF2">
    <property type="entry name" value="SECRETED SUGAR HYDROLASE"/>
    <property type="match status" value="1"/>
</dbReference>
<dbReference type="Gene3D" id="2.160.20.10">
    <property type="entry name" value="Single-stranded right-handed beta-helix, Pectin lyase-like"/>
    <property type="match status" value="2"/>
</dbReference>
<dbReference type="Pfam" id="PF07602">
    <property type="entry name" value="DUF1565"/>
    <property type="match status" value="1"/>
</dbReference>
<dbReference type="Pfam" id="PF21258">
    <property type="entry name" value="Glyco_hydro_120_ins"/>
    <property type="match status" value="1"/>
</dbReference>
<accession>A0ABD5E5U0</accession>
<proteinExistence type="inferred from homology"/>
<keyword evidence="4 7" id="KW-0732">Signal</keyword>
<dbReference type="EMBL" id="JAVRER010000019">
    <property type="protein sequence ID" value="MDT0416729.1"/>
    <property type="molecule type" value="Genomic_DNA"/>
</dbReference>
<dbReference type="InterPro" id="IPR001064">
    <property type="entry name" value="Beta/gamma_crystallin"/>
</dbReference>
<dbReference type="SMART" id="SM00247">
    <property type="entry name" value="XTALbg"/>
    <property type="match status" value="1"/>
</dbReference>
<reference evidence="10" key="1">
    <citation type="submission" date="2023-07" db="EMBL/GenBank/DDBJ databases">
        <title>30 novel species of actinomycetes from the DSMZ collection.</title>
        <authorList>
            <person name="Nouioui I."/>
        </authorList>
    </citation>
    <scope>NUCLEOTIDE SEQUENCE [LARGE SCALE GENOMIC DNA]</scope>
    <source>
        <strain evidence="10">DSM 41982</strain>
    </source>
</reference>
<sequence length="842" mass="89975">MRHPTRRRTRRLPRLVRLVASLGVLALVPALLPSAGAHAAEPAGRVLHVAVNGDDSHDGSASAPYRTIDKAAQVARPGDTVSVHAGLYRETVKPARGGSDEQHRITYTSAGDGEVVVKGSEEVNSWTRASGDVWSVSLPDSYFGDYNPYATGQPQGGGGQTFPGYTAGDVYFEEDAYAEQPDRGKVDSTPRGWFAEVGGGRTTIYANFDGADPNTGLAEINVRRQVFAPDAWGLGFITVRGFTVMHAANTYSDFPDSPSRRQAGAISVNGGRKWIIERNTVLNARTIGIDIGLGSDEWAGNRPGETRTDFHDTSKYGEHIVRDNYLARCGQSGIAGVFSWKSQILWNRIEDTNYRNEFSGAETAPIKVHYMNDGLIKGNFVRNSQGGNSAGIWTDWGNQHVRITGNVVMNSPWGYYAEAVHGPILVDNNVFIGNSDIRTLDATGVVFAHNLFLDNNKINIDGEGRDAYYFQPGTMNESTALTSPQKFFWFNNLVQDTALPSDAPNKTHVKDGNAEGALSGVDYTANEAGLQLTFDLDASRLPAATPVTEARVGAIPRANQGIPGDVTTDFFGKPLDTAHLLPGPFAGAHDGRNTVTLWPPAGQTVPAVPAPRPGTPRNLSLGKDAKASASHEDEDLTADKAIDGRPATRWSSNNSGDDQAWLAVDLGAAYDLSRVSLSWEAAYADSYRVQVSDDGTTWRDAATVTGGRGGTETVAVRERARHVRMRGITPHTPYGYSLYEFAVYGSTGTTAAKGPVLYTDGGYAGTSAVLAPGDHDLPALRTAGLGNDSVSSLRVPDGYTVTAYADAGFTGTRWVFTGDTPDLVALGANDRISSVRVSGGAA</sequence>
<evidence type="ECO:0000256" key="3">
    <source>
        <dbReference type="ARBA" id="ARBA00022525"/>
    </source>
</evidence>
<evidence type="ECO:0000256" key="6">
    <source>
        <dbReference type="SAM" id="MobiDB-lite"/>
    </source>
</evidence>
<dbReference type="InterPro" id="IPR011024">
    <property type="entry name" value="G_crystallin-like"/>
</dbReference>
<dbReference type="Proteomes" id="UP001183607">
    <property type="component" value="Unassembled WGS sequence"/>
</dbReference>
<keyword evidence="3" id="KW-0964">Secreted</keyword>
<dbReference type="InterPro" id="IPR011050">
    <property type="entry name" value="Pectin_lyase_fold/virulence"/>
</dbReference>
<comment type="similarity">
    <text evidence="2">Belongs to the beta/gamma-crystallin family.</text>
</comment>
<dbReference type="AlphaFoldDB" id="A0ABD5E5U0"/>
<feature type="compositionally biased region" description="Basic and acidic residues" evidence="6">
    <location>
        <begin position="623"/>
        <end position="643"/>
    </location>
</feature>
<dbReference type="PROSITE" id="PS50022">
    <property type="entry name" value="FA58C_3"/>
    <property type="match status" value="1"/>
</dbReference>
<dbReference type="Pfam" id="PF00754">
    <property type="entry name" value="F5_F8_type_C"/>
    <property type="match status" value="1"/>
</dbReference>
<dbReference type="Gene3D" id="2.60.120.260">
    <property type="entry name" value="Galactose-binding domain-like"/>
    <property type="match status" value="1"/>
</dbReference>
<evidence type="ECO:0000259" key="8">
    <source>
        <dbReference type="PROSITE" id="PS50022"/>
    </source>
</evidence>
<organism evidence="9 10">
    <name type="scientific">Streptomyces evansiae</name>
    <dbReference type="NCBI Taxonomy" id="3075535"/>
    <lineage>
        <taxon>Bacteria</taxon>
        <taxon>Bacillati</taxon>
        <taxon>Actinomycetota</taxon>
        <taxon>Actinomycetes</taxon>
        <taxon>Kitasatosporales</taxon>
        <taxon>Streptomycetaceae</taxon>
        <taxon>Streptomyces</taxon>
    </lineage>
</organism>
<comment type="caution">
    <text evidence="9">The sequence shown here is derived from an EMBL/GenBank/DDBJ whole genome shotgun (WGS) entry which is preliminary data.</text>
</comment>
<dbReference type="InterPro" id="IPR011459">
    <property type="entry name" value="DUF1565"/>
</dbReference>
<dbReference type="InterPro" id="IPR052052">
    <property type="entry name" value="Polysaccharide_Lyase_9"/>
</dbReference>
<evidence type="ECO:0000313" key="10">
    <source>
        <dbReference type="Proteomes" id="UP001183607"/>
    </source>
</evidence>
<evidence type="ECO:0000256" key="2">
    <source>
        <dbReference type="ARBA" id="ARBA00009646"/>
    </source>
</evidence>
<evidence type="ECO:0000256" key="7">
    <source>
        <dbReference type="SAM" id="SignalP"/>
    </source>
</evidence>
<evidence type="ECO:0000256" key="4">
    <source>
        <dbReference type="ARBA" id="ARBA00022729"/>
    </source>
</evidence>
<evidence type="ECO:0000313" key="9">
    <source>
        <dbReference type="EMBL" id="MDT0416729.1"/>
    </source>
</evidence>
<keyword evidence="5" id="KW-0677">Repeat</keyword>
<dbReference type="SUPFAM" id="SSF51126">
    <property type="entry name" value="Pectin lyase-like"/>
    <property type="match status" value="1"/>
</dbReference>